<feature type="region of interest" description="Disordered" evidence="1">
    <location>
        <begin position="167"/>
        <end position="201"/>
    </location>
</feature>
<dbReference type="RefSeq" id="WP_188594324.1">
    <property type="nucleotide sequence ID" value="NZ_BMFU01000011.1"/>
</dbReference>
<proteinExistence type="predicted"/>
<feature type="compositionally biased region" description="Basic and acidic residues" evidence="1">
    <location>
        <begin position="189"/>
        <end position="201"/>
    </location>
</feature>
<sequence>MEQEKRMVKGYEVVQAIEIGKVEVILAVDEQQDKPYLVCYCTRQNLLSMEQYYGAEQGSDYLKAMKDFTERIQDEVASLQQERAALPLDMPVLTANECHALTSEANLENELLAIRPERLRPEYRAAHHQLVVAIGGFGMSPHARGRAVYVRNVYSGKEQRWNRDDMLGSVKPEHIPPWAQQRIEQQQAAEKKKANQRTDAR</sequence>
<evidence type="ECO:0000313" key="3">
    <source>
        <dbReference type="Proteomes" id="UP000652153"/>
    </source>
</evidence>
<evidence type="ECO:0000313" key="2">
    <source>
        <dbReference type="EMBL" id="GGH68032.1"/>
    </source>
</evidence>
<reference evidence="3" key="1">
    <citation type="journal article" date="2019" name="Int. J. Syst. Evol. Microbiol.">
        <title>The Global Catalogue of Microorganisms (GCM) 10K type strain sequencing project: providing services to taxonomists for standard genome sequencing and annotation.</title>
        <authorList>
            <consortium name="The Broad Institute Genomics Platform"/>
            <consortium name="The Broad Institute Genome Sequencing Center for Infectious Disease"/>
            <person name="Wu L."/>
            <person name="Ma J."/>
        </authorList>
    </citation>
    <scope>NUCLEOTIDE SEQUENCE [LARGE SCALE GENOMIC DNA]</scope>
    <source>
        <strain evidence="3">CGMCC 1.12770</strain>
    </source>
</reference>
<dbReference type="EMBL" id="BMFU01000011">
    <property type="protein sequence ID" value="GGH68032.1"/>
    <property type="molecule type" value="Genomic_DNA"/>
</dbReference>
<comment type="caution">
    <text evidence="2">The sequence shown here is derived from an EMBL/GenBank/DDBJ whole genome shotgun (WGS) entry which is preliminary data.</text>
</comment>
<dbReference type="Proteomes" id="UP000652153">
    <property type="component" value="Unassembled WGS sequence"/>
</dbReference>
<accession>A0ABQ1ZLI5</accession>
<name>A0ABQ1ZLI5_9BACL</name>
<evidence type="ECO:0000256" key="1">
    <source>
        <dbReference type="SAM" id="MobiDB-lite"/>
    </source>
</evidence>
<protein>
    <submittedName>
        <fullName evidence="2">Uncharacterized protein</fullName>
    </submittedName>
</protein>
<feature type="compositionally biased region" description="Low complexity" evidence="1">
    <location>
        <begin position="179"/>
        <end position="188"/>
    </location>
</feature>
<organism evidence="2 3">
    <name type="scientific">Paenibacillus silvae</name>
    <dbReference type="NCBI Taxonomy" id="1325358"/>
    <lineage>
        <taxon>Bacteria</taxon>
        <taxon>Bacillati</taxon>
        <taxon>Bacillota</taxon>
        <taxon>Bacilli</taxon>
        <taxon>Bacillales</taxon>
        <taxon>Paenibacillaceae</taxon>
        <taxon>Paenibacillus</taxon>
    </lineage>
</organism>
<gene>
    <name evidence="2" type="ORF">GCM10008014_50100</name>
</gene>
<keyword evidence="3" id="KW-1185">Reference proteome</keyword>